<dbReference type="AlphaFoldDB" id="K1RFC0"/>
<dbReference type="HOGENOM" id="CLU_007742_4_0_1"/>
<dbReference type="Gene3D" id="3.30.160.60">
    <property type="entry name" value="Classic Zinc Finger"/>
    <property type="match status" value="1"/>
</dbReference>
<dbReference type="InterPro" id="IPR000315">
    <property type="entry name" value="Znf_B-box"/>
</dbReference>
<evidence type="ECO:0000256" key="1">
    <source>
        <dbReference type="PROSITE-ProRule" id="PRU00024"/>
    </source>
</evidence>
<dbReference type="Gene3D" id="2.120.10.30">
    <property type="entry name" value="TolB, C-terminal domain"/>
    <property type="match status" value="1"/>
</dbReference>
<dbReference type="CDD" id="cd19757">
    <property type="entry name" value="Bbox1"/>
    <property type="match status" value="1"/>
</dbReference>
<dbReference type="OMA" id="NCVHIID"/>
<dbReference type="PROSITE" id="PS50119">
    <property type="entry name" value="ZF_BBOX"/>
    <property type="match status" value="1"/>
</dbReference>
<name>K1RFC0_MAGGI</name>
<reference evidence="4" key="2">
    <citation type="submission" date="2022-08" db="UniProtKB">
        <authorList>
            <consortium name="EnsemblMetazoa"/>
        </authorList>
    </citation>
    <scope>IDENTIFICATION</scope>
    <source>
        <strain evidence="4">05x7-T-G4-1.051#20</strain>
    </source>
</reference>
<dbReference type="EnsemblMetazoa" id="G28166.1">
    <property type="protein sequence ID" value="G28166.1:cds"/>
    <property type="gene ID" value="G28166"/>
</dbReference>
<keyword evidence="1" id="KW-0479">Metal-binding</keyword>
<protein>
    <submittedName>
        <fullName evidence="4">B box-type domain-containing protein</fullName>
    </submittedName>
</protein>
<keyword evidence="1" id="KW-0863">Zinc-finger</keyword>
<evidence type="ECO:0000313" key="5">
    <source>
        <dbReference type="Proteomes" id="UP000005408"/>
    </source>
</evidence>
<dbReference type="EMBL" id="JH819016">
    <property type="protein sequence ID" value="EKC40015.1"/>
    <property type="molecule type" value="Genomic_DNA"/>
</dbReference>
<feature type="domain" description="B box-type" evidence="2">
    <location>
        <begin position="12"/>
        <end position="58"/>
    </location>
</feature>
<proteinExistence type="predicted"/>
<gene>
    <name evidence="3" type="ORF">CGI_10013484</name>
</gene>
<dbReference type="OrthoDB" id="6124642at2759"/>
<dbReference type="KEGG" id="crg:105321458"/>
<accession>K1RFC0</accession>
<reference evidence="3" key="1">
    <citation type="journal article" date="2012" name="Nature">
        <title>The oyster genome reveals stress adaptation and complexity of shell formation.</title>
        <authorList>
            <person name="Zhang G."/>
            <person name="Fang X."/>
            <person name="Guo X."/>
            <person name="Li L."/>
            <person name="Luo R."/>
            <person name="Xu F."/>
            <person name="Yang P."/>
            <person name="Zhang L."/>
            <person name="Wang X."/>
            <person name="Qi H."/>
            <person name="Xiong Z."/>
            <person name="Que H."/>
            <person name="Xie Y."/>
            <person name="Holland P.W."/>
            <person name="Paps J."/>
            <person name="Zhu Y."/>
            <person name="Wu F."/>
            <person name="Chen Y."/>
            <person name="Wang J."/>
            <person name="Peng C."/>
            <person name="Meng J."/>
            <person name="Yang L."/>
            <person name="Liu J."/>
            <person name="Wen B."/>
            <person name="Zhang N."/>
            <person name="Huang Z."/>
            <person name="Zhu Q."/>
            <person name="Feng Y."/>
            <person name="Mount A."/>
            <person name="Hedgecock D."/>
            <person name="Xu Z."/>
            <person name="Liu Y."/>
            <person name="Domazet-Loso T."/>
            <person name="Du Y."/>
            <person name="Sun X."/>
            <person name="Zhang S."/>
            <person name="Liu B."/>
            <person name="Cheng P."/>
            <person name="Jiang X."/>
            <person name="Li J."/>
            <person name="Fan D."/>
            <person name="Wang W."/>
            <person name="Fu W."/>
            <person name="Wang T."/>
            <person name="Wang B."/>
            <person name="Zhang J."/>
            <person name="Peng Z."/>
            <person name="Li Y."/>
            <person name="Li N."/>
            <person name="Wang J."/>
            <person name="Chen M."/>
            <person name="He Y."/>
            <person name="Tan F."/>
            <person name="Song X."/>
            <person name="Zheng Q."/>
            <person name="Huang R."/>
            <person name="Yang H."/>
            <person name="Du X."/>
            <person name="Chen L."/>
            <person name="Yang M."/>
            <person name="Gaffney P.M."/>
            <person name="Wang S."/>
            <person name="Luo L."/>
            <person name="She Z."/>
            <person name="Ming Y."/>
            <person name="Huang W."/>
            <person name="Zhang S."/>
            <person name="Huang B."/>
            <person name="Zhang Y."/>
            <person name="Qu T."/>
            <person name="Ni P."/>
            <person name="Miao G."/>
            <person name="Wang J."/>
            <person name="Wang Q."/>
            <person name="Steinberg C.E."/>
            <person name="Wang H."/>
            <person name="Li N."/>
            <person name="Qian L."/>
            <person name="Zhang G."/>
            <person name="Li Y."/>
            <person name="Yang H."/>
            <person name="Liu X."/>
            <person name="Wang J."/>
            <person name="Yin Y."/>
            <person name="Wang J."/>
        </authorList>
    </citation>
    <scope>NUCLEOTIDE SEQUENCE [LARGE SCALE GENOMIC DNA]</scope>
    <source>
        <strain evidence="3">05x7-T-G4-1.051#20</strain>
    </source>
</reference>
<dbReference type="EnsemblMetazoa" id="G28166.2">
    <property type="protein sequence ID" value="G28166.2:cds"/>
    <property type="gene ID" value="G28166"/>
</dbReference>
<keyword evidence="5" id="KW-1185">Reference proteome</keyword>
<evidence type="ECO:0000259" key="2">
    <source>
        <dbReference type="PROSITE" id="PS50119"/>
    </source>
</evidence>
<dbReference type="InterPro" id="IPR011042">
    <property type="entry name" value="6-blade_b-propeller_TolB-like"/>
</dbReference>
<dbReference type="Proteomes" id="UP000005408">
    <property type="component" value="Unassembled WGS sequence"/>
</dbReference>
<dbReference type="Pfam" id="PF00643">
    <property type="entry name" value="zf-B_box"/>
    <property type="match status" value="1"/>
</dbReference>
<evidence type="ECO:0000313" key="3">
    <source>
        <dbReference type="EMBL" id="EKC40015.1"/>
    </source>
</evidence>
<dbReference type="EnsemblMetazoa" id="G28166.3">
    <property type="protein sequence ID" value="G28166.3:cds"/>
    <property type="gene ID" value="G28166"/>
</dbReference>
<evidence type="ECO:0000313" key="4">
    <source>
        <dbReference type="EnsemblMetazoa" id="G28166.1:cds"/>
    </source>
</evidence>
<sequence length="332" mass="36929">MATMRHFAQDVIRCDVCPDTEEKEPAEIVCRSCRKNLCQACVAKHVLSSRKEHAVIQLSAIYRRPKILVAASLVQTIPGGFKPLSRVVKSRDGYLWTSAEMNVIKKIDMNGVVVETHSTGSIHAPFDITLNNTGDLMFTVMAAKELNVIRDQRSVTLIKISDGWTPRGLCSTAKNEVLLSMFKTGNPDKVVRYSGSRVIQEISFDSSGYFIFKDASYLCENGNYDVCVSDVEARCVVVLKSSGIPRYKYSGRSQPSFEPGSLACDSLCHILIADKVQNCVHIIDKDGQMLSVIDRSLTTIHKPVRIWVDDEDILFVAERGSGNIKAVKYLDE</sequence>
<dbReference type="GO" id="GO:0008270">
    <property type="term" value="F:zinc ion binding"/>
    <property type="evidence" value="ECO:0007669"/>
    <property type="project" value="UniProtKB-KW"/>
</dbReference>
<keyword evidence="1" id="KW-0862">Zinc</keyword>
<organism evidence="3">
    <name type="scientific">Magallana gigas</name>
    <name type="common">Pacific oyster</name>
    <name type="synonym">Crassostrea gigas</name>
    <dbReference type="NCBI Taxonomy" id="29159"/>
    <lineage>
        <taxon>Eukaryota</taxon>
        <taxon>Metazoa</taxon>
        <taxon>Spiralia</taxon>
        <taxon>Lophotrochozoa</taxon>
        <taxon>Mollusca</taxon>
        <taxon>Bivalvia</taxon>
        <taxon>Autobranchia</taxon>
        <taxon>Pteriomorphia</taxon>
        <taxon>Ostreida</taxon>
        <taxon>Ostreoidea</taxon>
        <taxon>Ostreidae</taxon>
        <taxon>Magallana</taxon>
    </lineage>
</organism>
<dbReference type="SUPFAM" id="SSF101898">
    <property type="entry name" value="NHL repeat"/>
    <property type="match status" value="1"/>
</dbReference>